<proteinExistence type="predicted"/>
<gene>
    <name evidence="1" type="ORF">OCBIM_22018459mg</name>
</gene>
<reference evidence="1" key="1">
    <citation type="submission" date="2015-07" db="EMBL/GenBank/DDBJ databases">
        <title>MeaNS - Measles Nucleotide Surveillance Program.</title>
        <authorList>
            <person name="Tran T."/>
            <person name="Druce J."/>
        </authorList>
    </citation>
    <scope>NUCLEOTIDE SEQUENCE</scope>
    <source>
        <strain evidence="1">UCB-OBI-ISO-001</strain>
        <tissue evidence="1">Gonad</tissue>
    </source>
</reference>
<evidence type="ECO:0000313" key="1">
    <source>
        <dbReference type="EMBL" id="KOF99267.1"/>
    </source>
</evidence>
<accession>A0A0L8ICU1</accession>
<name>A0A0L8ICU1_OCTBM</name>
<sequence>MHTLYLYLFYLFMKRSKHTYIHLYHLLAMNIRKRYTFIERQTRIHANFNQILYLRTSQTIIIYTNLHSKHILKSWLVYDQINTHAHNSTSTNTKSRTHITRWRRSNGYAV</sequence>
<dbReference type="EMBL" id="KQ415992">
    <property type="protein sequence ID" value="KOF99267.1"/>
    <property type="molecule type" value="Genomic_DNA"/>
</dbReference>
<dbReference type="AlphaFoldDB" id="A0A0L8ICU1"/>
<protein>
    <submittedName>
        <fullName evidence="1">Uncharacterized protein</fullName>
    </submittedName>
</protein>
<organism evidence="1">
    <name type="scientific">Octopus bimaculoides</name>
    <name type="common">California two-spotted octopus</name>
    <dbReference type="NCBI Taxonomy" id="37653"/>
    <lineage>
        <taxon>Eukaryota</taxon>
        <taxon>Metazoa</taxon>
        <taxon>Spiralia</taxon>
        <taxon>Lophotrochozoa</taxon>
        <taxon>Mollusca</taxon>
        <taxon>Cephalopoda</taxon>
        <taxon>Coleoidea</taxon>
        <taxon>Octopodiformes</taxon>
        <taxon>Octopoda</taxon>
        <taxon>Incirrata</taxon>
        <taxon>Octopodidae</taxon>
        <taxon>Octopus</taxon>
    </lineage>
</organism>